<reference evidence="2" key="1">
    <citation type="submission" date="2021-06" db="EMBL/GenBank/DDBJ databases">
        <authorList>
            <person name="Kallberg Y."/>
            <person name="Tangrot J."/>
            <person name="Rosling A."/>
        </authorList>
    </citation>
    <scope>NUCLEOTIDE SEQUENCE</scope>
    <source>
        <strain evidence="2">MA453B</strain>
    </source>
</reference>
<keyword evidence="3" id="KW-1185">Reference proteome</keyword>
<feature type="coiled-coil region" evidence="1">
    <location>
        <begin position="72"/>
        <end position="128"/>
    </location>
</feature>
<gene>
    <name evidence="2" type="ORF">DERYTH_LOCUS15588</name>
</gene>
<organism evidence="2 3">
    <name type="scientific">Dentiscutata erythropus</name>
    <dbReference type="NCBI Taxonomy" id="1348616"/>
    <lineage>
        <taxon>Eukaryota</taxon>
        <taxon>Fungi</taxon>
        <taxon>Fungi incertae sedis</taxon>
        <taxon>Mucoromycota</taxon>
        <taxon>Glomeromycotina</taxon>
        <taxon>Glomeromycetes</taxon>
        <taxon>Diversisporales</taxon>
        <taxon>Gigasporaceae</taxon>
        <taxon>Dentiscutata</taxon>
    </lineage>
</organism>
<evidence type="ECO:0000313" key="3">
    <source>
        <dbReference type="Proteomes" id="UP000789405"/>
    </source>
</evidence>
<name>A0A9N9NGR3_9GLOM</name>
<sequence>MEEEEDMCVKNVGEYKGLMQQSVDSNKDKEIARRGGDVISKNVSNNKSKAFKEDLKPDAPNRSISLINIFWNNIESSDSNQVELEKENAEENDIVSNESIGEVDDRELDNLEAEVDQLLSDMKNGDDKEINLINFYELDRRSERNDLIDFRCAAKKSVKNDEVKDKIIQEVDVVSIGHCGQNKVGVKNNNNGNKAPDSRAEIIRNKMENIEETCDEFYDEKDKHKKFICC</sequence>
<keyword evidence="1" id="KW-0175">Coiled coil</keyword>
<proteinExistence type="predicted"/>
<accession>A0A9N9NGR3</accession>
<comment type="caution">
    <text evidence="2">The sequence shown here is derived from an EMBL/GenBank/DDBJ whole genome shotgun (WGS) entry which is preliminary data.</text>
</comment>
<protein>
    <submittedName>
        <fullName evidence="2">12189_t:CDS:1</fullName>
    </submittedName>
</protein>
<dbReference type="Proteomes" id="UP000789405">
    <property type="component" value="Unassembled WGS sequence"/>
</dbReference>
<evidence type="ECO:0000256" key="1">
    <source>
        <dbReference type="SAM" id="Coils"/>
    </source>
</evidence>
<dbReference type="EMBL" id="CAJVPY010012758">
    <property type="protein sequence ID" value="CAG8736235.1"/>
    <property type="molecule type" value="Genomic_DNA"/>
</dbReference>
<evidence type="ECO:0000313" key="2">
    <source>
        <dbReference type="EMBL" id="CAG8736235.1"/>
    </source>
</evidence>
<dbReference type="AlphaFoldDB" id="A0A9N9NGR3"/>